<dbReference type="InterPro" id="IPR036277">
    <property type="entry name" value="SMC_hinge_sf"/>
</dbReference>
<dbReference type="GO" id="GO:0005634">
    <property type="term" value="C:nucleus"/>
    <property type="evidence" value="ECO:0007669"/>
    <property type="project" value="UniProtKB-SubCell"/>
</dbReference>
<dbReference type="InterPro" id="IPR024704">
    <property type="entry name" value="SMC"/>
</dbReference>
<evidence type="ECO:0000256" key="5">
    <source>
        <dbReference type="ARBA" id="ARBA00022776"/>
    </source>
</evidence>
<feature type="coiled-coil region" evidence="11">
    <location>
        <begin position="253"/>
        <end position="434"/>
    </location>
</feature>
<evidence type="ECO:0000256" key="8">
    <source>
        <dbReference type="ARBA" id="ARBA00023067"/>
    </source>
</evidence>
<dbReference type="GO" id="GO:0051301">
    <property type="term" value="P:cell division"/>
    <property type="evidence" value="ECO:0007669"/>
    <property type="project" value="UniProtKB-KW"/>
</dbReference>
<evidence type="ECO:0000256" key="1">
    <source>
        <dbReference type="ARBA" id="ARBA00004123"/>
    </source>
</evidence>
<dbReference type="Pfam" id="PF02463">
    <property type="entry name" value="SMC_N"/>
    <property type="match status" value="2"/>
</dbReference>
<dbReference type="AlphaFoldDB" id="A0A0A1UFU1"/>
<dbReference type="SUPFAM" id="SSF52540">
    <property type="entry name" value="P-loop containing nucleoside triphosphate hydrolases"/>
    <property type="match status" value="1"/>
</dbReference>
<evidence type="ECO:0000256" key="10">
    <source>
        <dbReference type="ARBA" id="ARBA00023306"/>
    </source>
</evidence>
<proteinExistence type="inferred from homology"/>
<dbReference type="EMBL" id="KB206411">
    <property type="protein sequence ID" value="ELP91919.1"/>
    <property type="molecule type" value="Genomic_DNA"/>
</dbReference>
<dbReference type="Gene3D" id="1.20.1060.20">
    <property type="match status" value="1"/>
</dbReference>
<dbReference type="InterPro" id="IPR003395">
    <property type="entry name" value="RecF/RecN/SMC_N"/>
</dbReference>
<dbReference type="GO" id="GO:0016887">
    <property type="term" value="F:ATP hydrolysis activity"/>
    <property type="evidence" value="ECO:0007669"/>
    <property type="project" value="InterPro"/>
</dbReference>
<evidence type="ECO:0000313" key="13">
    <source>
        <dbReference type="EMBL" id="ELP91919.1"/>
    </source>
</evidence>
<keyword evidence="8" id="KW-0226">DNA condensation</keyword>
<name>A0A0A1UFU1_ENTIV</name>
<evidence type="ECO:0000256" key="4">
    <source>
        <dbReference type="ARBA" id="ARBA00022741"/>
    </source>
</evidence>
<evidence type="ECO:0000313" key="14">
    <source>
        <dbReference type="Proteomes" id="UP000014680"/>
    </source>
</evidence>
<dbReference type="Gene3D" id="3.40.50.300">
    <property type="entry name" value="P-loop containing nucleotide triphosphate hydrolases"/>
    <property type="match status" value="2"/>
</dbReference>
<organism evidence="13 14">
    <name type="scientific">Entamoeba invadens IP1</name>
    <dbReference type="NCBI Taxonomy" id="370355"/>
    <lineage>
        <taxon>Eukaryota</taxon>
        <taxon>Amoebozoa</taxon>
        <taxon>Evosea</taxon>
        <taxon>Archamoebae</taxon>
        <taxon>Mastigamoebida</taxon>
        <taxon>Entamoebidae</taxon>
        <taxon>Entamoeba</taxon>
    </lineage>
</organism>
<dbReference type="PANTHER" id="PTHR43977">
    <property type="entry name" value="STRUCTURAL MAINTENANCE OF CHROMOSOMES PROTEIN 3"/>
    <property type="match status" value="1"/>
</dbReference>
<keyword evidence="9" id="KW-0539">Nucleus</keyword>
<dbReference type="GeneID" id="14890870"/>
<keyword evidence="7 11" id="KW-0175">Coiled coil</keyword>
<keyword evidence="5" id="KW-0498">Mitosis</keyword>
<protein>
    <submittedName>
        <fullName evidence="13">Nucleoporin nup211, putative</fullName>
    </submittedName>
</protein>
<dbReference type="VEuPathDB" id="AmoebaDB:EIN_399490"/>
<accession>A0A0A1UFU1</accession>
<dbReference type="OrthoDB" id="10255539at2759"/>
<dbReference type="PIRSF" id="PIRSF005719">
    <property type="entry name" value="SMC"/>
    <property type="match status" value="1"/>
</dbReference>
<keyword evidence="14" id="KW-1185">Reference proteome</keyword>
<dbReference type="InterPro" id="IPR010935">
    <property type="entry name" value="SMC_hinge"/>
</dbReference>
<keyword evidence="3" id="KW-0132">Cell division</keyword>
<evidence type="ECO:0000256" key="7">
    <source>
        <dbReference type="ARBA" id="ARBA00023054"/>
    </source>
</evidence>
<dbReference type="GO" id="GO:0030261">
    <property type="term" value="P:chromosome condensation"/>
    <property type="evidence" value="ECO:0007669"/>
    <property type="project" value="UniProtKB-KW"/>
</dbReference>
<dbReference type="OMA" id="THNKIAM"/>
<feature type="coiled-coil region" evidence="11">
    <location>
        <begin position="671"/>
        <end position="925"/>
    </location>
</feature>
<dbReference type="Gene3D" id="3.30.70.1620">
    <property type="match status" value="1"/>
</dbReference>
<dbReference type="GO" id="GO:0005694">
    <property type="term" value="C:chromosome"/>
    <property type="evidence" value="ECO:0007669"/>
    <property type="project" value="InterPro"/>
</dbReference>
<feature type="domain" description="SMC hinge" evidence="12">
    <location>
        <begin position="484"/>
        <end position="603"/>
    </location>
</feature>
<dbReference type="GO" id="GO:0005524">
    <property type="term" value="F:ATP binding"/>
    <property type="evidence" value="ECO:0007669"/>
    <property type="project" value="UniProtKB-KW"/>
</dbReference>
<evidence type="ECO:0000259" key="12">
    <source>
        <dbReference type="SMART" id="SM00968"/>
    </source>
</evidence>
<keyword evidence="6" id="KW-0067">ATP-binding</keyword>
<dbReference type="SMART" id="SM00968">
    <property type="entry name" value="SMC_hinge"/>
    <property type="match status" value="1"/>
</dbReference>
<dbReference type="CDD" id="cd03273">
    <property type="entry name" value="ABC_SMC2_euk"/>
    <property type="match status" value="1"/>
</dbReference>
<gene>
    <name evidence="13" type="ORF">EIN_399490</name>
</gene>
<dbReference type="InterPro" id="IPR027417">
    <property type="entry name" value="P-loop_NTPase"/>
</dbReference>
<keyword evidence="4" id="KW-0547">Nucleotide-binding</keyword>
<evidence type="ECO:0000256" key="9">
    <source>
        <dbReference type="ARBA" id="ARBA00023242"/>
    </source>
</evidence>
<dbReference type="InterPro" id="IPR027120">
    <property type="entry name" value="Smc2_ABC"/>
</dbReference>
<dbReference type="KEGG" id="eiv:EIN_399490"/>
<comment type="subcellular location">
    <subcellularLocation>
        <location evidence="1">Nucleus</location>
    </subcellularLocation>
</comment>
<reference evidence="13 14" key="1">
    <citation type="submission" date="2012-10" db="EMBL/GenBank/DDBJ databases">
        <authorList>
            <person name="Zafar N."/>
            <person name="Inman J."/>
            <person name="Hall N."/>
            <person name="Lorenzi H."/>
            <person name="Caler E."/>
        </authorList>
    </citation>
    <scope>NUCLEOTIDE SEQUENCE [LARGE SCALE GENOMIC DNA]</scope>
    <source>
        <strain evidence="13 14">IP1</strain>
    </source>
</reference>
<evidence type="ECO:0000256" key="11">
    <source>
        <dbReference type="SAM" id="Coils"/>
    </source>
</evidence>
<keyword evidence="10" id="KW-0131">Cell cycle</keyword>
<sequence length="1134" mass="130508">MYIEEVIVDGFKSYARRTTIGRFDPQFNAITGLNGSGKSNILDSICFVLGIQNLSLVRVTTIQELIYKSGQCGVTKATVTLVFNNSDKSVSPTGYESFDTVNVSRQITVAGKNKYMLNGQMLPQSHILTFFRAIGLNVNNPHFLIMQGKVMEVVDMKPKEILAMIEEVTGTKMYQTKRLEAVKVLDKKDAKLAEIESVLKNEITPAKEKLKRDAESLTNLRTKKAQADAIENNLKIFSYLKNQNTLRSSQKALMTLKTTQQQTIEKLEKLKQKVSEMAEDFVEDKLESYDGEESRLNKVEEEIEILKTRIAGENTHLKTIRNKKEKLKSEIKRVQNETGDDDERILREVEWSEKRLQELKTRLEKINGENLRDDVAEQINTELRESRIQMEDLIRQKQRAIPLEVNVEEMQRTVDEIIKEENVLRERVAQFQKENPSVSAGLSGVNLSEKSAELRDLQHKYDDLVRGHNFEFRYRDPTQNFNRRLVNGFVLNLVVPNDMKYASALEIAAGAKLFHVVCDSDATATLVMQRGGLKKRMTFVPLNKISPQVANPNQIRKAKEIGGDKIYYAMDVVGYPEGLEMVAKYVFGNVLIAEDEETARKVCFHPQVMMKTVTILGDLYDPSGVLTGGCKPKASGFISEVSKQRDVLKQIEIVRRDVDQLRGITDKLDEREREEEQLQIVIARRKAAEKERERVEAQKEEREQAIKEREIVERKISEKENEMRELIKRRDEVFKERKRLENGEKETVKKEIIKKIKTEESVLNAKMQEKQKAEEKMKKLEIEKMKVEEWSKEVENQTNSEREVEKGIAQIESQKNDKLREAEDVRKLIGTIKERNLQTTRKVNEKSEKKKKINREINELEMANKRLEKDVSEKEGDVERMSEEIERIEKKNAWIKRESTNFDISRITAKEISDAKQQLEQMRKEEFEIEKGVNKQIVFHQDKVEKEFKELISRKHIIETDKDKIVKVIKDLDDKMQEAIQTAFNFVNEKVGEIFGTLHPGASARLVPTDGNSIYKGIEPQVRLGELWKESLMELSGGQKSLLALSLILAILVYKPSPLYILDEVDAALDVSNTQNFGAMLKKHFKTSQFIVVSLKSGMFDNANVLFNTKVINNISSVVRTVGKKPTRHTRDDE</sequence>
<evidence type="ECO:0000256" key="3">
    <source>
        <dbReference type="ARBA" id="ARBA00022618"/>
    </source>
</evidence>
<comment type="similarity">
    <text evidence="2">Belongs to the SMC family. SMC2 subfamily.</text>
</comment>
<evidence type="ECO:0000256" key="6">
    <source>
        <dbReference type="ARBA" id="ARBA00022840"/>
    </source>
</evidence>
<dbReference type="SUPFAM" id="SSF75553">
    <property type="entry name" value="Smc hinge domain"/>
    <property type="match status" value="1"/>
</dbReference>
<evidence type="ECO:0000256" key="2">
    <source>
        <dbReference type="ARBA" id="ARBA00005231"/>
    </source>
</evidence>
<dbReference type="Pfam" id="PF06470">
    <property type="entry name" value="SMC_hinge"/>
    <property type="match status" value="1"/>
</dbReference>
<dbReference type="Proteomes" id="UP000014680">
    <property type="component" value="Unassembled WGS sequence"/>
</dbReference>
<dbReference type="RefSeq" id="XP_004258690.1">
    <property type="nucleotide sequence ID" value="XM_004258642.1"/>
</dbReference>